<evidence type="ECO:0000256" key="1">
    <source>
        <dbReference type="SAM" id="MobiDB-lite"/>
    </source>
</evidence>
<accession>A0A158D0A2</accession>
<reference evidence="2" key="1">
    <citation type="submission" date="2016-01" db="EMBL/GenBank/DDBJ databases">
        <authorList>
            <person name="Peeters C."/>
        </authorList>
    </citation>
    <scope>NUCLEOTIDE SEQUENCE [LARGE SCALE GENOMIC DNA]</scope>
    <source>
        <strain evidence="2">LMG 29318</strain>
    </source>
</reference>
<gene>
    <name evidence="2" type="ORF">AWB75_06009</name>
</gene>
<protein>
    <submittedName>
        <fullName evidence="2">Uncharacterized protein</fullName>
    </submittedName>
</protein>
<keyword evidence="3" id="KW-1185">Reference proteome</keyword>
<dbReference type="Proteomes" id="UP000054870">
    <property type="component" value="Unassembled WGS sequence"/>
</dbReference>
<evidence type="ECO:0000313" key="3">
    <source>
        <dbReference type="Proteomes" id="UP000054870"/>
    </source>
</evidence>
<proteinExistence type="predicted"/>
<dbReference type="EMBL" id="FCOF02000045">
    <property type="protein sequence ID" value="SAK87983.1"/>
    <property type="molecule type" value="Genomic_DNA"/>
</dbReference>
<comment type="caution">
    <text evidence="2">The sequence shown here is derived from an EMBL/GenBank/DDBJ whole genome shotgun (WGS) entry which is preliminary data.</text>
</comment>
<organism evidence="2 3">
    <name type="scientific">Caballeronia catudaia</name>
    <dbReference type="NCBI Taxonomy" id="1777136"/>
    <lineage>
        <taxon>Bacteria</taxon>
        <taxon>Pseudomonadati</taxon>
        <taxon>Pseudomonadota</taxon>
        <taxon>Betaproteobacteria</taxon>
        <taxon>Burkholderiales</taxon>
        <taxon>Burkholderiaceae</taxon>
        <taxon>Caballeronia</taxon>
    </lineage>
</organism>
<feature type="region of interest" description="Disordered" evidence="1">
    <location>
        <begin position="525"/>
        <end position="555"/>
    </location>
</feature>
<name>A0A158D0A2_9BURK</name>
<sequence>MDQVVDSVVLHARNAPLQPVKRIVRNNVLDTIDRAFESSSIVFLEGDPLSGKSELAAQFMTRHDGRAIGAFLTAGSPMFYSPPFLRLTLSEQIHLLTVRSGSNIEPHVSEAVYHQYILRLQSLGRKEPVTFVVDGLEDSERADRQTTLDIVSELPSVQSEFRFLITGSERLYRELNLQKRNAVRIPPFTLSEPETESYLSDLEMGETDVRAFHVYTGGNIGSLHKVRTLLAAGTSIDDLLSEKKGTLAKLFEHEWAGLQAEEATESLLALIVFSHVPLTTRALSELTSFPESEIERQLRRCRFLDMSGSVWSIRAEAQRRFIADKLQHLRRRVEDQLIDRLFSKSEEHDSVVALPSQLVSAGKHVEALKVLTGEHFAQLLSHEGSLRSLKKHAEFGVISARSGGDTFSELRFSIIQSAINGTTLAASSTYEIEALLSLDLDDAAAALALTASTAEERLRQLAAAAGCFGKKGKTPPEQVVATVRELLKELESELTEPVLINIAADLLQVDQDLALQILEKAASSERADKAPSNQAGTSEARAAKDQSTDEPVAQVEAASRLRPVLDAAEFFVKKMPADELLKRISALGDSHKLFLLQRWLEVHRTNHRASEIALLALDIVLRDTSKPPKLRDLREIAIVVPHIADRQLSERVISRLEAQSSELTSHGTSEDAVRFKMLLLRAKQRWSPEAIDGDLIDLFAQVHGVADVGIRTACYAWMLYHLGLLCDKYAIENRTGVIAETTTHLLEAIDLLLGQTAEHYTAAVDAIRAICMAAPERAIELVRRFNTRERRDKGFSAIVRCLAVNKTYNDYAHIAVTGIESVTESEQREKLIVFLLHRITNDQAADNSLPVEPRLLVLWKKILHSTRKVQSLILTHKIIATSASLRKPMTLLTTAKDLWCDISDSSSKVSVGYWAVSELAPADREAAEEWLHMVREEARSSGAPSFMAGSQLFLTAELAGRVFARFVSEFPQEFDTALARLSNVVRMIPALDEQAQIWAEVGTCLFFRAKRDLSQRVVETKIEPILATDFTNDIPLQRQIVINVAPLLYLTAADSANARIERVLTSEEGDVARDAIAATILRKMLPSDFFQERERMEFQLSYSEAVAVLAQLKAIKSDSLIYRNVSRLCNSLCSRKNRISIRRNQVADILVDLKATVEKSLPDEQNIKHEGFLIACLAEILRCQIAETKQRDSGQWLALLDRSKKIENRADRVIVVSIVASCANGGGPFADGKWFEEVLSDVQNIPSDRDRVERYQWVAQILEPFDKPKCRITLKAGMLASTHIRDTGAMDKRQRILDLAHNIDPSFVDELIDLLDEDQANEAPRSLLKEHLKLLDARKEAASDVSRLSLHDYSVADLTEIAVRNIGAMNADRQIPQSVKLFMDLAEKSKRFPFMLTYPVWLWIIESALRKSTQQNAQRALPSFFENICCAAELAVNLLTRSGGGQRAPLLNVGETIVGPGARDQLFARVRKWIAEQAGAEIFISDPYFGPNDLDVVKTIAEVCPEKELTILTSREEINRATKGASAEEAFREAWDEMCEGGPPQTDVVVVGYGTEGKHPIHDRWIVSSGGGLRLGTSTNSMGTVRISEISEMDVSQAAEKINAIKHVLDRSTRHWDGQKLHRSRFTL</sequence>
<evidence type="ECO:0000313" key="2">
    <source>
        <dbReference type="EMBL" id="SAK87983.1"/>
    </source>
</evidence>